<evidence type="ECO:0000313" key="1">
    <source>
        <dbReference type="EMBL" id="KKK68190.1"/>
    </source>
</evidence>
<accession>A0A0F8Y3K8</accession>
<dbReference type="AlphaFoldDB" id="A0A0F8Y3K8"/>
<sequence>MRQWRRRNRNLYGRVPRRRGRRYADALPPVVNNIFDAAVAYYEEKERVRSGGSSEARLKKRAAKLQLTVTKL</sequence>
<organism evidence="1">
    <name type="scientific">marine sediment metagenome</name>
    <dbReference type="NCBI Taxonomy" id="412755"/>
    <lineage>
        <taxon>unclassified sequences</taxon>
        <taxon>metagenomes</taxon>
        <taxon>ecological metagenomes</taxon>
    </lineage>
</organism>
<reference evidence="1" key="1">
    <citation type="journal article" date="2015" name="Nature">
        <title>Complex archaea that bridge the gap between prokaryotes and eukaryotes.</title>
        <authorList>
            <person name="Spang A."/>
            <person name="Saw J.H."/>
            <person name="Jorgensen S.L."/>
            <person name="Zaremba-Niedzwiedzka K."/>
            <person name="Martijn J."/>
            <person name="Lind A.E."/>
            <person name="van Eijk R."/>
            <person name="Schleper C."/>
            <person name="Guy L."/>
            <person name="Ettema T.J."/>
        </authorList>
    </citation>
    <scope>NUCLEOTIDE SEQUENCE</scope>
</reference>
<comment type="caution">
    <text evidence="1">The sequence shown here is derived from an EMBL/GenBank/DDBJ whole genome shotgun (WGS) entry which is preliminary data.</text>
</comment>
<name>A0A0F8Y3K8_9ZZZZ</name>
<protein>
    <submittedName>
        <fullName evidence="1">Uncharacterized protein</fullName>
    </submittedName>
</protein>
<proteinExistence type="predicted"/>
<dbReference type="EMBL" id="LAZR01059253">
    <property type="protein sequence ID" value="KKK68190.1"/>
    <property type="molecule type" value="Genomic_DNA"/>
</dbReference>
<gene>
    <name evidence="1" type="ORF">LCGC14_2946570</name>
</gene>